<evidence type="ECO:0000313" key="15">
    <source>
        <dbReference type="Proteomes" id="UP001457282"/>
    </source>
</evidence>
<dbReference type="GO" id="GO:0030942">
    <property type="term" value="F:endoplasmic reticulum signal peptide binding"/>
    <property type="evidence" value="ECO:0007669"/>
    <property type="project" value="InterPro"/>
</dbReference>
<dbReference type="CDD" id="cd15481">
    <property type="entry name" value="SRP68-RBD"/>
    <property type="match status" value="1"/>
</dbReference>
<evidence type="ECO:0000256" key="1">
    <source>
        <dbReference type="ARBA" id="ARBA00004240"/>
    </source>
</evidence>
<dbReference type="Gene3D" id="1.10.3450.40">
    <property type="entry name" value="Signal recognition particle, SRP68 subunit, RNA-binding domain"/>
    <property type="match status" value="1"/>
</dbReference>
<comment type="subcellular location">
    <subcellularLocation>
        <location evidence="2 12">Cytoplasm</location>
    </subcellularLocation>
    <subcellularLocation>
        <location evidence="1">Endoplasmic reticulum</location>
    </subcellularLocation>
    <subcellularLocation>
        <location evidence="3">Nucleus</location>
        <location evidence="3">Nucleolus</location>
    </subcellularLocation>
</comment>
<dbReference type="PANTHER" id="PTHR12860">
    <property type="entry name" value="SIGNAL RECOGNITION PARTICLE 68 KDA PROTEIN"/>
    <property type="match status" value="1"/>
</dbReference>
<keyword evidence="9" id="KW-0539">Nucleus</keyword>
<dbReference type="InterPro" id="IPR026258">
    <property type="entry name" value="SRP68"/>
</dbReference>
<keyword evidence="6" id="KW-0256">Endoplasmic reticulum</keyword>
<proteinExistence type="inferred from homology"/>
<evidence type="ECO:0000256" key="10">
    <source>
        <dbReference type="ARBA" id="ARBA00023274"/>
    </source>
</evidence>
<dbReference type="FunFam" id="1.10.3450.40:FF:000001">
    <property type="entry name" value="Signal recognition particle subunit SRP68"/>
    <property type="match status" value="1"/>
</dbReference>
<dbReference type="Proteomes" id="UP001457282">
    <property type="component" value="Unassembled WGS sequence"/>
</dbReference>
<keyword evidence="5 12" id="KW-0963">Cytoplasm</keyword>
<comment type="caution">
    <text evidence="14">The sequence shown here is derived from an EMBL/GenBank/DDBJ whole genome shotgun (WGS) entry which is preliminary data.</text>
</comment>
<evidence type="ECO:0000256" key="8">
    <source>
        <dbReference type="ARBA" id="ARBA00023135"/>
    </source>
</evidence>
<organism evidence="14 15">
    <name type="scientific">Rubus argutus</name>
    <name type="common">Southern blackberry</name>
    <dbReference type="NCBI Taxonomy" id="59490"/>
    <lineage>
        <taxon>Eukaryota</taxon>
        <taxon>Viridiplantae</taxon>
        <taxon>Streptophyta</taxon>
        <taxon>Embryophyta</taxon>
        <taxon>Tracheophyta</taxon>
        <taxon>Spermatophyta</taxon>
        <taxon>Magnoliopsida</taxon>
        <taxon>eudicotyledons</taxon>
        <taxon>Gunneridae</taxon>
        <taxon>Pentapetalae</taxon>
        <taxon>rosids</taxon>
        <taxon>fabids</taxon>
        <taxon>Rosales</taxon>
        <taxon>Rosaceae</taxon>
        <taxon>Rosoideae</taxon>
        <taxon>Rosoideae incertae sedis</taxon>
        <taxon>Rubus</taxon>
    </lineage>
</organism>
<dbReference type="InterPro" id="IPR034652">
    <property type="entry name" value="SRP68-RBD"/>
</dbReference>
<dbReference type="PANTHER" id="PTHR12860:SF0">
    <property type="entry name" value="SIGNAL RECOGNITION PARTICLE SUBUNIT SRP68"/>
    <property type="match status" value="1"/>
</dbReference>
<name>A0AAW1WNZ7_RUBAR</name>
<keyword evidence="8 12" id="KW-0733">Signal recognition particle</keyword>
<dbReference type="Pfam" id="PF16969">
    <property type="entry name" value="SRP68"/>
    <property type="match status" value="1"/>
</dbReference>
<dbReference type="GO" id="GO:0005047">
    <property type="term" value="F:signal recognition particle binding"/>
    <property type="evidence" value="ECO:0007669"/>
    <property type="project" value="InterPro"/>
</dbReference>
<keyword evidence="15" id="KW-1185">Reference proteome</keyword>
<comment type="similarity">
    <text evidence="4 12">Belongs to the SRP68 family.</text>
</comment>
<dbReference type="GO" id="GO:0005730">
    <property type="term" value="C:nucleolus"/>
    <property type="evidence" value="ECO:0007669"/>
    <property type="project" value="UniProtKB-SubCell"/>
</dbReference>
<keyword evidence="7 12" id="KW-0694">RNA-binding</keyword>
<dbReference type="GO" id="GO:0008312">
    <property type="term" value="F:7S RNA binding"/>
    <property type="evidence" value="ECO:0007669"/>
    <property type="project" value="InterPro"/>
</dbReference>
<evidence type="ECO:0000256" key="5">
    <source>
        <dbReference type="ARBA" id="ARBA00022490"/>
    </source>
</evidence>
<reference evidence="14 15" key="1">
    <citation type="journal article" date="2023" name="G3 (Bethesda)">
        <title>A chromosome-length genome assembly and annotation of blackberry (Rubus argutus, cv. 'Hillquist').</title>
        <authorList>
            <person name="Bruna T."/>
            <person name="Aryal R."/>
            <person name="Dudchenko O."/>
            <person name="Sargent D.J."/>
            <person name="Mead D."/>
            <person name="Buti M."/>
            <person name="Cavallini A."/>
            <person name="Hytonen T."/>
            <person name="Andres J."/>
            <person name="Pham M."/>
            <person name="Weisz D."/>
            <person name="Mascagni F."/>
            <person name="Usai G."/>
            <person name="Natali L."/>
            <person name="Bassil N."/>
            <person name="Fernandez G.E."/>
            <person name="Lomsadze A."/>
            <person name="Armour M."/>
            <person name="Olukolu B."/>
            <person name="Poorten T."/>
            <person name="Britton C."/>
            <person name="Davik J."/>
            <person name="Ashrafi H."/>
            <person name="Aiden E.L."/>
            <person name="Borodovsky M."/>
            <person name="Worthington M."/>
        </authorList>
    </citation>
    <scope>NUCLEOTIDE SEQUENCE [LARGE SCALE GENOMIC DNA]</scope>
    <source>
        <strain evidence="14">PI 553951</strain>
    </source>
</reference>
<evidence type="ECO:0000256" key="6">
    <source>
        <dbReference type="ARBA" id="ARBA00022824"/>
    </source>
</evidence>
<keyword evidence="10 12" id="KW-0687">Ribonucleoprotein</keyword>
<evidence type="ECO:0000256" key="4">
    <source>
        <dbReference type="ARBA" id="ARBA00009352"/>
    </source>
</evidence>
<evidence type="ECO:0000256" key="2">
    <source>
        <dbReference type="ARBA" id="ARBA00004496"/>
    </source>
</evidence>
<feature type="region of interest" description="Disordered" evidence="13">
    <location>
        <begin position="1"/>
        <end position="20"/>
    </location>
</feature>
<evidence type="ECO:0000256" key="12">
    <source>
        <dbReference type="PIRNR" id="PIRNR038995"/>
    </source>
</evidence>
<evidence type="ECO:0000256" key="3">
    <source>
        <dbReference type="ARBA" id="ARBA00004604"/>
    </source>
</evidence>
<evidence type="ECO:0000313" key="14">
    <source>
        <dbReference type="EMBL" id="KAK9926544.1"/>
    </source>
</evidence>
<dbReference type="GO" id="GO:0006614">
    <property type="term" value="P:SRP-dependent cotranslational protein targeting to membrane"/>
    <property type="evidence" value="ECO:0007669"/>
    <property type="project" value="InterPro"/>
</dbReference>
<accession>A0AAW1WNZ7</accession>
<dbReference type="GO" id="GO:0005786">
    <property type="term" value="C:signal recognition particle, endoplasmic reticulum targeting"/>
    <property type="evidence" value="ECO:0007669"/>
    <property type="project" value="UniProtKB-KW"/>
</dbReference>
<dbReference type="EMBL" id="JBEDUW010000005">
    <property type="protein sequence ID" value="KAK9926544.1"/>
    <property type="molecule type" value="Genomic_DNA"/>
</dbReference>
<evidence type="ECO:0000256" key="9">
    <source>
        <dbReference type="ARBA" id="ARBA00023242"/>
    </source>
</evidence>
<comment type="function">
    <text evidence="12">Component of the signal recognition particle (SRP) complex, a ribonucleoprotein complex that mediates the cotranslational targeting of secretory and membrane proteins to the endoplasmic reticulum (ER). The SRP complex interacts with the signal sequence in nascent secretory and membrane proteins and directs them to the membrane of the ER.</text>
</comment>
<evidence type="ECO:0000256" key="7">
    <source>
        <dbReference type="ARBA" id="ARBA00022884"/>
    </source>
</evidence>
<dbReference type="GO" id="GO:0005829">
    <property type="term" value="C:cytosol"/>
    <property type="evidence" value="ECO:0007669"/>
    <property type="project" value="UniProtKB-ARBA"/>
</dbReference>
<dbReference type="InterPro" id="IPR038253">
    <property type="entry name" value="SRP68_N_sf"/>
</dbReference>
<sequence>MGKDNQTSAMEIDNPKPNTSDQIAPKFSINVLQLLKSAQMQHGLRHGDYTRYRRYCTARLRRLYKSLKFTHGRGKYNRRAITESTVTEVRFLHVVLYTAERAWSHAMEKRQVLDGPNARQRIYLIGRLRKAVKWATLFAQLSAIKGDSRTSLEAEAYASFMKGNLLFEQDQNWDTALLNFKSARAVYEELAKYGDLENQVLCRERVEELEPSIRYCLHKIGESNLQGSELLHIGEMEGPALDLFKAKLEAVMDEARSQQAASMTEFHWLGHRFPISNAKTRVSILKAQELEKDILGSSANSLPPEKRLAIFDKIFTAYLEARSCIRSDLVSAGSSENVKDDLNGLDKAVSAVLGQRTIERNQLLVSIAKSKLPKRRDDKNERTTKPEELVRLYDLLLQNTADLSDLVSSGRDRKPEEVAFAEECELKSLAFRAERCFFLGRSYSLAGKRVEAYALYCRARTLAENALQKFQAVDNADQQVAIKELKVLRDECRSNSCIEHATGIMEELKAPENLSEQISNIHLSGVDTKEKFLLEKLEVYESAVGDSNVRSGARIEAFPPPFQTIPRNPIVLDLAYDHIEFPSLLNRMKKETKGFISRFWR</sequence>
<gene>
    <name evidence="14" type="ORF">M0R45_023769</name>
</gene>
<dbReference type="AlphaFoldDB" id="A0AAW1WNZ7"/>
<dbReference type="PIRSF" id="PIRSF038995">
    <property type="entry name" value="SRP68"/>
    <property type="match status" value="1"/>
</dbReference>
<evidence type="ECO:0000256" key="11">
    <source>
        <dbReference type="ARBA" id="ARBA00029498"/>
    </source>
</evidence>
<protein>
    <recommendedName>
        <fullName evidence="11 12">Signal recognition particle subunit SRP68</fullName>
        <shortName evidence="12">SRP68</shortName>
    </recommendedName>
</protein>
<dbReference type="GO" id="GO:0005783">
    <property type="term" value="C:endoplasmic reticulum"/>
    <property type="evidence" value="ECO:0007669"/>
    <property type="project" value="UniProtKB-SubCell"/>
</dbReference>
<evidence type="ECO:0000256" key="13">
    <source>
        <dbReference type="SAM" id="MobiDB-lite"/>
    </source>
</evidence>